<dbReference type="EMBL" id="QSLN01000016">
    <property type="protein sequence ID" value="RDV81750.1"/>
    <property type="molecule type" value="Genomic_DNA"/>
</dbReference>
<keyword evidence="1" id="KW-1133">Transmembrane helix</keyword>
<dbReference type="Proteomes" id="UP000256329">
    <property type="component" value="Unassembled WGS sequence"/>
</dbReference>
<keyword evidence="1" id="KW-0812">Transmembrane</keyword>
<comment type="caution">
    <text evidence="2">The sequence shown here is derived from an EMBL/GenBank/DDBJ whole genome shotgun (WGS) entry which is preliminary data.</text>
</comment>
<feature type="transmembrane region" description="Helical" evidence="1">
    <location>
        <begin position="120"/>
        <end position="139"/>
    </location>
</feature>
<organism evidence="2 3">
    <name type="scientific">Ammonifex thiophilus</name>
    <dbReference type="NCBI Taxonomy" id="444093"/>
    <lineage>
        <taxon>Bacteria</taxon>
        <taxon>Bacillati</taxon>
        <taxon>Bacillota</taxon>
        <taxon>Clostridia</taxon>
        <taxon>Thermoanaerobacterales</taxon>
        <taxon>Thermoanaerobacteraceae</taxon>
        <taxon>Ammonifex</taxon>
    </lineage>
</organism>
<keyword evidence="3" id="KW-1185">Reference proteome</keyword>
<reference evidence="2 3" key="1">
    <citation type="submission" date="2018-08" db="EMBL/GenBank/DDBJ databases">
        <title>Form III RuBisCO-mediated autotrophy in Thermodesulfobium bacteria.</title>
        <authorList>
            <person name="Toshchakov S.V."/>
            <person name="Kublanov I.V."/>
            <person name="Frolov E."/>
            <person name="Bonch-Osmolovskaya E.A."/>
            <person name="Tourova T.P."/>
            <person name="Chernych N.A."/>
            <person name="Lebedinsky A.V."/>
        </authorList>
    </citation>
    <scope>NUCLEOTIDE SEQUENCE [LARGE SCALE GENOMIC DNA]</scope>
    <source>
        <strain evidence="2 3">SR</strain>
    </source>
</reference>
<feature type="transmembrane region" description="Helical" evidence="1">
    <location>
        <begin position="88"/>
        <end position="108"/>
    </location>
</feature>
<feature type="transmembrane region" description="Helical" evidence="1">
    <location>
        <begin position="27"/>
        <end position="50"/>
    </location>
</feature>
<accession>A0A3D8P3K0</accession>
<evidence type="ECO:0000256" key="1">
    <source>
        <dbReference type="SAM" id="Phobius"/>
    </source>
</evidence>
<dbReference type="AlphaFoldDB" id="A0A3D8P3K0"/>
<protein>
    <submittedName>
        <fullName evidence="2">Uncharacterized protein</fullName>
    </submittedName>
</protein>
<gene>
    <name evidence="2" type="ORF">DXX99_08950</name>
</gene>
<sequence length="164" mass="17507">MPPESLPAAKSPVPPRSRLHFLRQVGLVQYLILTAFLLLPELVISALVGAVPIVQAVLRGAATLALFIPLILWAVVQDFSPSFYKARVRHLVVSGILAFITGGLAIGAASAAELVVIEEAAYYAGVLFAALPYMLEAGYRAAKKDWAAREPGENERDLGTNGNV</sequence>
<keyword evidence="1" id="KW-0472">Membrane</keyword>
<name>A0A3D8P3K0_9THEO</name>
<evidence type="ECO:0000313" key="2">
    <source>
        <dbReference type="EMBL" id="RDV81750.1"/>
    </source>
</evidence>
<feature type="transmembrane region" description="Helical" evidence="1">
    <location>
        <begin position="56"/>
        <end position="76"/>
    </location>
</feature>
<proteinExistence type="predicted"/>
<evidence type="ECO:0000313" key="3">
    <source>
        <dbReference type="Proteomes" id="UP000256329"/>
    </source>
</evidence>